<proteinExistence type="predicted"/>
<keyword evidence="3" id="KW-1185">Reference proteome</keyword>
<evidence type="ECO:0000256" key="1">
    <source>
        <dbReference type="SAM" id="Phobius"/>
    </source>
</evidence>
<dbReference type="AlphaFoldDB" id="A0A1I0M1A2"/>
<protein>
    <submittedName>
        <fullName evidence="2">Uncharacterized protein</fullName>
    </submittedName>
</protein>
<accession>A0A1I0M1A2</accession>
<keyword evidence="1" id="KW-1133">Transmembrane helix</keyword>
<feature type="transmembrane region" description="Helical" evidence="1">
    <location>
        <begin position="7"/>
        <end position="25"/>
    </location>
</feature>
<evidence type="ECO:0000313" key="2">
    <source>
        <dbReference type="EMBL" id="SEV82049.1"/>
    </source>
</evidence>
<feature type="transmembrane region" description="Helical" evidence="1">
    <location>
        <begin position="45"/>
        <end position="65"/>
    </location>
</feature>
<feature type="transmembrane region" description="Helical" evidence="1">
    <location>
        <begin position="111"/>
        <end position="127"/>
    </location>
</feature>
<name>A0A1I0M1A2_9BACT</name>
<gene>
    <name evidence="2" type="ORF">SAMN04487850_0196</name>
</gene>
<dbReference type="Proteomes" id="UP000199373">
    <property type="component" value="Unassembled WGS sequence"/>
</dbReference>
<keyword evidence="1" id="KW-0472">Membrane</keyword>
<evidence type="ECO:0000313" key="3">
    <source>
        <dbReference type="Proteomes" id="UP000199373"/>
    </source>
</evidence>
<feature type="transmembrane region" description="Helical" evidence="1">
    <location>
        <begin position="86"/>
        <end position="105"/>
    </location>
</feature>
<dbReference type="EMBL" id="FOIQ01000001">
    <property type="protein sequence ID" value="SEV82049.1"/>
    <property type="molecule type" value="Genomic_DNA"/>
</dbReference>
<dbReference type="RefSeq" id="WP_256218889.1">
    <property type="nucleotide sequence ID" value="NZ_FOIQ01000001.1"/>
</dbReference>
<sequence length="139" mass="15967">MKKTQRILMVVFIAILTMALLLVVLYENDIMEAGKMADKKQDEFFALTILELASLAGVVLALRLFKFKCIHNELVTQKAPALLKWGLMRLALLELPMVSNTFFYYMFMNPAFGYMAIIQLLCLPFIYPSMNRCIAETEE</sequence>
<reference evidence="2 3" key="1">
    <citation type="submission" date="2016-10" db="EMBL/GenBank/DDBJ databases">
        <authorList>
            <person name="de Groot N.N."/>
        </authorList>
    </citation>
    <scope>NUCLEOTIDE SEQUENCE [LARGE SCALE GENOMIC DNA]</scope>
    <source>
        <strain evidence="2 3">TC2-24</strain>
    </source>
</reference>
<keyword evidence="1" id="KW-0812">Transmembrane</keyword>
<organism evidence="2 3">
    <name type="scientific">Prevotella aff. ruminicola Tc2-24</name>
    <dbReference type="NCBI Taxonomy" id="81582"/>
    <lineage>
        <taxon>Bacteria</taxon>
        <taxon>Pseudomonadati</taxon>
        <taxon>Bacteroidota</taxon>
        <taxon>Bacteroidia</taxon>
        <taxon>Bacteroidales</taxon>
        <taxon>Prevotellaceae</taxon>
        <taxon>Prevotella</taxon>
    </lineage>
</organism>